<dbReference type="Pfam" id="PF01388">
    <property type="entry name" value="ARID"/>
    <property type="match status" value="1"/>
</dbReference>
<dbReference type="Proteomes" id="UP000092666">
    <property type="component" value="Unassembled WGS sequence"/>
</dbReference>
<feature type="compositionally biased region" description="Low complexity" evidence="1">
    <location>
        <begin position="1373"/>
        <end position="1382"/>
    </location>
</feature>
<protein>
    <recommendedName>
        <fullName evidence="2">ARID domain-containing protein</fullName>
    </recommendedName>
</protein>
<feature type="region of interest" description="Disordered" evidence="1">
    <location>
        <begin position="106"/>
        <end position="219"/>
    </location>
</feature>
<dbReference type="Gene3D" id="1.10.150.60">
    <property type="entry name" value="ARID DNA-binding domain"/>
    <property type="match status" value="1"/>
</dbReference>
<dbReference type="InterPro" id="IPR001606">
    <property type="entry name" value="ARID_dom"/>
</dbReference>
<evidence type="ECO:0000313" key="3">
    <source>
        <dbReference type="EMBL" id="OCF31190.1"/>
    </source>
</evidence>
<feature type="region of interest" description="Disordered" evidence="1">
    <location>
        <begin position="1051"/>
        <end position="1103"/>
    </location>
</feature>
<feature type="region of interest" description="Disordered" evidence="1">
    <location>
        <begin position="1314"/>
        <end position="1382"/>
    </location>
</feature>
<feature type="compositionally biased region" description="Low complexity" evidence="1">
    <location>
        <begin position="557"/>
        <end position="597"/>
    </location>
</feature>
<feature type="region of interest" description="Disordered" evidence="1">
    <location>
        <begin position="1537"/>
        <end position="1566"/>
    </location>
</feature>
<dbReference type="OrthoDB" id="1938591at2759"/>
<dbReference type="SMART" id="SM01014">
    <property type="entry name" value="ARID"/>
    <property type="match status" value="1"/>
</dbReference>
<feature type="compositionally biased region" description="Low complexity" evidence="1">
    <location>
        <begin position="720"/>
        <end position="746"/>
    </location>
</feature>
<feature type="compositionally biased region" description="Low complexity" evidence="1">
    <location>
        <begin position="25"/>
        <end position="58"/>
    </location>
</feature>
<feature type="compositionally biased region" description="Gly residues" evidence="1">
    <location>
        <begin position="1549"/>
        <end position="1566"/>
    </location>
</feature>
<feature type="compositionally biased region" description="Low complexity" evidence="1">
    <location>
        <begin position="1272"/>
        <end position="1299"/>
    </location>
</feature>
<dbReference type="PROSITE" id="PS51011">
    <property type="entry name" value="ARID"/>
    <property type="match status" value="1"/>
</dbReference>
<feature type="compositionally biased region" description="Low complexity" evidence="1">
    <location>
        <begin position="788"/>
        <end position="833"/>
    </location>
</feature>
<feature type="compositionally biased region" description="Low complexity" evidence="1">
    <location>
        <begin position="769"/>
        <end position="780"/>
    </location>
</feature>
<feature type="compositionally biased region" description="Polar residues" evidence="1">
    <location>
        <begin position="1413"/>
        <end position="1428"/>
    </location>
</feature>
<accession>A0A1B9GJB0</accession>
<feature type="compositionally biased region" description="Low complexity" evidence="1">
    <location>
        <begin position="109"/>
        <end position="147"/>
    </location>
</feature>
<feature type="domain" description="ARID" evidence="2">
    <location>
        <begin position="837"/>
        <end position="940"/>
    </location>
</feature>
<gene>
    <name evidence="3" type="ORF">I316_07158</name>
</gene>
<feature type="compositionally biased region" description="Low complexity" evidence="1">
    <location>
        <begin position="241"/>
        <end position="292"/>
    </location>
</feature>
<feature type="compositionally biased region" description="Low complexity" evidence="1">
    <location>
        <begin position="383"/>
        <end position="396"/>
    </location>
</feature>
<feature type="region of interest" description="Disordered" evidence="1">
    <location>
        <begin position="236"/>
        <end position="292"/>
    </location>
</feature>
<name>A0A1B9GJB0_9TREE</name>
<feature type="compositionally biased region" description="Polar residues" evidence="1">
    <location>
        <begin position="186"/>
        <end position="195"/>
    </location>
</feature>
<feature type="region of interest" description="Disordered" evidence="1">
    <location>
        <begin position="528"/>
        <end position="622"/>
    </location>
</feature>
<feature type="compositionally biased region" description="Polar residues" evidence="1">
    <location>
        <begin position="491"/>
        <end position="510"/>
    </location>
</feature>
<feature type="compositionally biased region" description="Low complexity" evidence="1">
    <location>
        <begin position="1066"/>
        <end position="1093"/>
    </location>
</feature>
<feature type="region of interest" description="Disordered" evidence="1">
    <location>
        <begin position="481"/>
        <end position="514"/>
    </location>
</feature>
<organism evidence="3 4">
    <name type="scientific">Kwoniella heveanensis BCC8398</name>
    <dbReference type="NCBI Taxonomy" id="1296120"/>
    <lineage>
        <taxon>Eukaryota</taxon>
        <taxon>Fungi</taxon>
        <taxon>Dikarya</taxon>
        <taxon>Basidiomycota</taxon>
        <taxon>Agaricomycotina</taxon>
        <taxon>Tremellomycetes</taxon>
        <taxon>Tremellales</taxon>
        <taxon>Cryptococcaceae</taxon>
        <taxon>Kwoniella</taxon>
    </lineage>
</organism>
<feature type="region of interest" description="Disordered" evidence="1">
    <location>
        <begin position="949"/>
        <end position="1022"/>
    </location>
</feature>
<feature type="compositionally biased region" description="Low complexity" evidence="1">
    <location>
        <begin position="155"/>
        <end position="185"/>
    </location>
</feature>
<feature type="region of interest" description="Disordered" evidence="1">
    <location>
        <begin position="1409"/>
        <end position="1428"/>
    </location>
</feature>
<feature type="region of interest" description="Disordered" evidence="1">
    <location>
        <begin position="358"/>
        <end position="463"/>
    </location>
</feature>
<feature type="region of interest" description="Disordered" evidence="1">
    <location>
        <begin position="1251"/>
        <end position="1299"/>
    </location>
</feature>
<feature type="compositionally biased region" description="Low complexity" evidence="1">
    <location>
        <begin position="1539"/>
        <end position="1548"/>
    </location>
</feature>
<feature type="compositionally biased region" description="Low complexity" evidence="1">
    <location>
        <begin position="358"/>
        <end position="376"/>
    </location>
</feature>
<keyword evidence="4" id="KW-1185">Reference proteome</keyword>
<feature type="compositionally biased region" description="Low complexity" evidence="1">
    <location>
        <begin position="413"/>
        <end position="447"/>
    </location>
</feature>
<feature type="compositionally biased region" description="Low complexity" evidence="1">
    <location>
        <begin position="528"/>
        <end position="549"/>
    </location>
</feature>
<dbReference type="SMART" id="SM00501">
    <property type="entry name" value="BRIGHT"/>
    <property type="match status" value="1"/>
</dbReference>
<feature type="region of interest" description="Disordered" evidence="1">
    <location>
        <begin position="718"/>
        <end position="838"/>
    </location>
</feature>
<sequence>MANPYQQAGFNPAQINPALFASLGNQQMPNPQQIPQHAQQQPQPQQQQQQQQQQQVQQGMSMNPGNMQKNPNTNTLDGQLQNIMLPMFNRLQGQNSARLEQQRLGIPPQAQQQQQQQAQQQQQQQQFQGMAQQMNMGGLPGMAMMNPNPNPQPQPNMSFQPQQQGMPQQMQQPQQQQQQQQPQNQFSIHSHQQGLNLAPGQQPQTQMNMGQMGGLGMIGDTEQGRRLMLQNMLSQAANATQQGQPQQQQMQQPQPQPQQQQQQQPQPQQMPMQSMPPQQQQQQQPQQQSMPQQVAGLNMNMANMNAIDPSIVQLFRTRPEVAQSIVKKHGGNIQASMQDLQRTMTLMNQVHAQNRNNANAQAAQQGQIQQPTSQMPGQPPMQQPQQQVNQNQNSGQAVGVNINGQMGIGMGYPGQQQQPPPQQQQQQQQRQPTPMQQAPQLQQPQQQRIASDGSQFNMAQQGSAQYASTMSQLEALQQMKARQERGGLKTPQMNAQQPNLPIASPQQGMNNGLGVNIPQQFQMLQQNLAQQQQQQQQHAQQQQQQRVTPQMPPQQVAPPQQQQQQRPQQLSQPPQMPSQIPQQQQQQQQQQPQQQTPNMSNAPMAPPQGNTRPPYFDQIPSWTPEKVTSATNMVSRKLMDSVTNGQQGLNEQMSKFHLLLLIAEHKKRGMAVPLDALNVAAAFMNAPNAAQALSTMDATMLAQIAQSNITRLMTNVVGAGQQQQPQHGRQRSFQGQQSGQIQQGSQTNPIELITPTTNNMPLPPQFSTPGQQQSSASQQPQFPPQQPPQQQQWQQNQNMGAMQQQNLPPNQMQQQPPQGVPTPVQQPMVPTGPSFSLESVNVPEDAFWQSLRQLHQNPNVQNPIIDGKPVNLHKLFQIVLKNNGSAKIEWPRWTIVAGQLGFVSSEPGQPGQPPIASHAVAEQIRACYAQILQPFENVFLSRINQSRQNSSQAQARTAQQQQKQVQQGQMQQQPMNQIPPSQQAFPQQPQPISQHVPPQQVQPSPQAQQGQLPMPNQAQQQQAQNQFYEGLAKGGHNLTEQQKRFLEAARQAGQPGPLPPGMENMQQQQQAQPQPQLPPQVQAQFAQQGQSQRPPGPPDAGLSIQNAVIGKAIKIYESIRMHEAGVKARLDKNPGIQVADKEAYRNELQTLVPIVKDAETKVPMFLMIMQEMGAQEVTAAPHIIGMYTSATYAANAARSDRFVLNIEDVVKIRNGLAQLLARAASMYRSMLDKPGGQTILRNLGMALKQAQSTVQGSQVSAPSSVPPPPPAQTAQPQQRAVPALATGASQGQAQGAAASSPANLAEAIAARHKGLRVEDLKPPPSKRAKGSKGSPATAQTPEAKTPAAGATESPGSAKRPGASASGGKRKRQASSAQQASAAAASASALQSVTASGSDKTPKQLMAEVREAMKTQSRSTKPPTPSATVQLPATSLHVAPATAELEANALGIDLSPSIAAAQAEQAEHKAFFDLQKAMSEAAGSGQTDEAPVGGLSLDAWTTFTQAYDALQHTQSIDPAQQPSITSLTGIQPMTLTGGRPSNASSSNLGNLGGLAGPGTGNAPGGQGEDIFNQYLDFTDMTEELPTPELLNSRLTMDQDGEAEESDNSPESVRTVASVNVALAPVGPNGIGSGEIYAKDAKSQQGLVGASNRHGVIMGNTEGANYNGGIFWNDNEIGLVDVNGY</sequence>
<reference evidence="4" key="2">
    <citation type="submission" date="2013-12" db="EMBL/GenBank/DDBJ databases">
        <title>Evolution of pathogenesis and genome organization in the Tremellales.</title>
        <authorList>
            <person name="Cuomo C."/>
            <person name="Litvintseva A."/>
            <person name="Heitman J."/>
            <person name="Chen Y."/>
            <person name="Sun S."/>
            <person name="Springer D."/>
            <person name="Dromer F."/>
            <person name="Young S."/>
            <person name="Zeng Q."/>
            <person name="Chapman S."/>
            <person name="Gujja S."/>
            <person name="Saif S."/>
            <person name="Birren B."/>
        </authorList>
    </citation>
    <scope>NUCLEOTIDE SEQUENCE [LARGE SCALE GENOMIC DNA]</scope>
    <source>
        <strain evidence="4">BCC8398</strain>
    </source>
</reference>
<feature type="region of interest" description="Disordered" evidence="1">
    <location>
        <begin position="23"/>
        <end position="77"/>
    </location>
</feature>
<reference evidence="3 4" key="1">
    <citation type="submission" date="2013-07" db="EMBL/GenBank/DDBJ databases">
        <title>The Genome Sequence of Cryptococcus heveanensis BCC8398.</title>
        <authorList>
            <consortium name="The Broad Institute Genome Sequencing Platform"/>
            <person name="Cuomo C."/>
            <person name="Litvintseva A."/>
            <person name="Chen Y."/>
            <person name="Heitman J."/>
            <person name="Sun S."/>
            <person name="Springer D."/>
            <person name="Dromer F."/>
            <person name="Young S.K."/>
            <person name="Zeng Q."/>
            <person name="Gargeya S."/>
            <person name="Fitzgerald M."/>
            <person name="Abouelleil A."/>
            <person name="Alvarado L."/>
            <person name="Berlin A.M."/>
            <person name="Chapman S.B."/>
            <person name="Dewar J."/>
            <person name="Goldberg J."/>
            <person name="Griggs A."/>
            <person name="Gujja S."/>
            <person name="Hansen M."/>
            <person name="Howarth C."/>
            <person name="Imamovic A."/>
            <person name="Larimer J."/>
            <person name="McCowan C."/>
            <person name="Murphy C."/>
            <person name="Pearson M."/>
            <person name="Priest M."/>
            <person name="Roberts A."/>
            <person name="Saif S."/>
            <person name="Shea T."/>
            <person name="Sykes S."/>
            <person name="Wortman J."/>
            <person name="Nusbaum C."/>
            <person name="Birren B."/>
        </authorList>
    </citation>
    <scope>NUCLEOTIDE SEQUENCE [LARGE SCALE GENOMIC DNA]</scope>
    <source>
        <strain evidence="3 4">BCC8398</strain>
    </source>
</reference>
<dbReference type="EMBL" id="KV700137">
    <property type="protein sequence ID" value="OCF31190.1"/>
    <property type="molecule type" value="Genomic_DNA"/>
</dbReference>
<evidence type="ECO:0000313" key="4">
    <source>
        <dbReference type="Proteomes" id="UP000092666"/>
    </source>
</evidence>
<feature type="compositionally biased region" description="Polar residues" evidence="1">
    <location>
        <begin position="448"/>
        <end position="463"/>
    </location>
</feature>
<evidence type="ECO:0000256" key="1">
    <source>
        <dbReference type="SAM" id="MobiDB-lite"/>
    </source>
</evidence>
<proteinExistence type="predicted"/>
<evidence type="ECO:0000259" key="2">
    <source>
        <dbReference type="PROSITE" id="PS51011"/>
    </source>
</evidence>
<dbReference type="SUPFAM" id="SSF46774">
    <property type="entry name" value="ARID-like"/>
    <property type="match status" value="1"/>
</dbReference>
<feature type="compositionally biased region" description="Polar residues" evidence="1">
    <location>
        <begin position="59"/>
        <end position="77"/>
    </location>
</feature>
<dbReference type="GO" id="GO:0003677">
    <property type="term" value="F:DNA binding"/>
    <property type="evidence" value="ECO:0007669"/>
    <property type="project" value="InterPro"/>
</dbReference>
<dbReference type="STRING" id="1296120.A0A1B9GJB0"/>
<feature type="compositionally biased region" description="Low complexity" evidence="1">
    <location>
        <begin position="200"/>
        <end position="210"/>
    </location>
</feature>
<dbReference type="InterPro" id="IPR036431">
    <property type="entry name" value="ARID_dom_sf"/>
</dbReference>
<feature type="compositionally biased region" description="Low complexity" evidence="1">
    <location>
        <begin position="1254"/>
        <end position="1263"/>
    </location>
</feature>